<evidence type="ECO:0000313" key="1">
    <source>
        <dbReference type="EMBL" id="EDY16715.1"/>
    </source>
</evidence>
<organism evidence="1 2">
    <name type="scientific">Chthoniobacter flavus Ellin428</name>
    <dbReference type="NCBI Taxonomy" id="497964"/>
    <lineage>
        <taxon>Bacteria</taxon>
        <taxon>Pseudomonadati</taxon>
        <taxon>Verrucomicrobiota</taxon>
        <taxon>Spartobacteria</taxon>
        <taxon>Chthoniobacterales</taxon>
        <taxon>Chthoniobacteraceae</taxon>
        <taxon>Chthoniobacter</taxon>
    </lineage>
</organism>
<protein>
    <recommendedName>
        <fullName evidence="3">AAA+ ATPase domain-containing protein</fullName>
    </recommendedName>
</protein>
<dbReference type="EMBL" id="ABVL01000029">
    <property type="protein sequence ID" value="EDY16715.1"/>
    <property type="molecule type" value="Genomic_DNA"/>
</dbReference>
<evidence type="ECO:0000313" key="2">
    <source>
        <dbReference type="Proteomes" id="UP000005824"/>
    </source>
</evidence>
<dbReference type="STRING" id="497964.CfE428DRAFT_5828"/>
<evidence type="ECO:0008006" key="3">
    <source>
        <dbReference type="Google" id="ProtNLM"/>
    </source>
</evidence>
<reference evidence="1 2" key="1">
    <citation type="journal article" date="2011" name="J. Bacteriol.">
        <title>Genome sequence of Chthoniobacter flavus Ellin428, an aerobic heterotrophic soil bacterium.</title>
        <authorList>
            <person name="Kant R."/>
            <person name="van Passel M.W."/>
            <person name="Palva A."/>
            <person name="Lucas S."/>
            <person name="Lapidus A."/>
            <person name="Glavina Del Rio T."/>
            <person name="Dalin E."/>
            <person name="Tice H."/>
            <person name="Bruce D."/>
            <person name="Goodwin L."/>
            <person name="Pitluck S."/>
            <person name="Larimer F.W."/>
            <person name="Land M.L."/>
            <person name="Hauser L."/>
            <person name="Sangwan P."/>
            <person name="de Vos W.M."/>
            <person name="Janssen P.H."/>
            <person name="Smidt H."/>
        </authorList>
    </citation>
    <scope>NUCLEOTIDE SEQUENCE [LARGE SCALE GENOMIC DNA]</scope>
    <source>
        <strain evidence="1 2">Ellin428</strain>
    </source>
</reference>
<dbReference type="RefSeq" id="WP_006983149.1">
    <property type="nucleotide sequence ID" value="NZ_ABVL01000029.1"/>
</dbReference>
<accession>B4DA88</accession>
<proteinExistence type="predicted"/>
<dbReference type="InterPro" id="IPR027417">
    <property type="entry name" value="P-loop_NTPase"/>
</dbReference>
<comment type="caution">
    <text evidence="1">The sequence shown here is derived from an EMBL/GenBank/DDBJ whole genome shotgun (WGS) entry which is preliminary data.</text>
</comment>
<keyword evidence="2" id="KW-1185">Reference proteome</keyword>
<dbReference type="Proteomes" id="UP000005824">
    <property type="component" value="Unassembled WGS sequence"/>
</dbReference>
<name>B4DA88_9BACT</name>
<gene>
    <name evidence="1" type="ORF">CfE428DRAFT_5828</name>
</gene>
<dbReference type="eggNOG" id="ENOG50348KN">
    <property type="taxonomic scope" value="Bacteria"/>
</dbReference>
<sequence>MSATTNIITNQSGQIALTEEQLRAVLAGRPEDQIETLNRFRNHCVLRRFSYEKAGSLIRKKNGKPYSRDTIYFSLNGHTQAEVRLDSICEAVERYLSVAESPAPVGGFIRTRMAREIGTYLEQVREERMIGVVVGQNACGKTTALEQTERENDWLSVIRVPEGGHMTSLLQAMACRQGLGERRERQANFANLMMEFFGPEDLIAFDEYDEVFRARSIELGNKTQSYIRRIYDKRGCGIVIVVDPSGYRRLQTVGADSPLRKVASRLLWPLILPPYYPEDLRLYATANGLEPAPDREIDVQVGNARVKLNPHAIEGEICGSHIYGLRVWLGFLRRGAKKAKAAGREIGWADVMREYALARFMEDQAKQLAITVMTGGKSK</sequence>
<dbReference type="SUPFAM" id="SSF52540">
    <property type="entry name" value="P-loop containing nucleoside triphosphate hydrolases"/>
    <property type="match status" value="1"/>
</dbReference>
<dbReference type="AlphaFoldDB" id="B4DA88"/>
<dbReference type="InParanoid" id="B4DA88"/>